<evidence type="ECO:0000256" key="4">
    <source>
        <dbReference type="ARBA" id="ARBA00023242"/>
    </source>
</evidence>
<evidence type="ECO:0000256" key="5">
    <source>
        <dbReference type="ARBA" id="ARBA00045258"/>
    </source>
</evidence>
<evidence type="ECO:0000256" key="1">
    <source>
        <dbReference type="ARBA" id="ARBA00004123"/>
    </source>
</evidence>
<evidence type="ECO:0000259" key="7">
    <source>
        <dbReference type="Pfam" id="PF05916"/>
    </source>
</evidence>
<feature type="domain" description="DNA replication complex GINS protein PSF3 N-terminal" evidence="8">
    <location>
        <begin position="51"/>
        <end position="102"/>
    </location>
</feature>
<dbReference type="InterPro" id="IPR010492">
    <property type="entry name" value="GINS_Psf3"/>
</dbReference>
<dbReference type="PANTHER" id="PTHR22768:SF0">
    <property type="entry name" value="DNA REPLICATION COMPLEX GINS PROTEIN PSF3"/>
    <property type="match status" value="1"/>
</dbReference>
<dbReference type="InterPro" id="IPR021151">
    <property type="entry name" value="GINS_A"/>
</dbReference>
<comment type="function">
    <text evidence="5">Required for correct functioning of the GINS complex, a complex that plays an essential role in the initiation of DNA replication, and progression of DNA replication forks. GINS complex is a core component of CDC45-MCM-GINS (CMG) helicase, the molecular machine that unwinds template DNA during replication, and around which the replisome is built.</text>
</comment>
<gene>
    <name evidence="9" type="primary">EOG090X0G8U</name>
</gene>
<name>A0A4Y7N979_9CRUS</name>
<dbReference type="GO" id="GO:0000811">
    <property type="term" value="C:GINS complex"/>
    <property type="evidence" value="ECO:0007669"/>
    <property type="project" value="UniProtKB-UniRule"/>
</dbReference>
<reference evidence="9" key="1">
    <citation type="submission" date="2018-08" db="EMBL/GenBank/DDBJ databases">
        <authorList>
            <person name="Cornetti L."/>
        </authorList>
    </citation>
    <scope>NUCLEOTIDE SEQUENCE</scope>
    <source>
        <strain evidence="9">RU-BU1-3</strain>
    </source>
</reference>
<dbReference type="AlphaFoldDB" id="A0A4Y7N979"/>
<dbReference type="PANTHER" id="PTHR22768">
    <property type="entry name" value="DNA REPLICATION COMPLEX GINS PROTEIN PSF3"/>
    <property type="match status" value="1"/>
</dbReference>
<comment type="subcellular location">
    <subcellularLocation>
        <location evidence="1 6">Nucleus</location>
    </subcellularLocation>
</comment>
<evidence type="ECO:0000259" key="8">
    <source>
        <dbReference type="Pfam" id="PF22466"/>
    </source>
</evidence>
<comment type="subunit">
    <text evidence="6">Component of the GINS complex.</text>
</comment>
<evidence type="ECO:0000256" key="3">
    <source>
        <dbReference type="ARBA" id="ARBA00022705"/>
    </source>
</evidence>
<evidence type="ECO:0000313" key="9">
    <source>
        <dbReference type="EMBL" id="SVE89591.1"/>
    </source>
</evidence>
<comment type="function">
    <text evidence="6">The GINS complex plays an essential role in the initiation of DNA replication.</text>
</comment>
<dbReference type="EMBL" id="LR019972">
    <property type="protein sequence ID" value="SVE89591.1"/>
    <property type="molecule type" value="mRNA"/>
</dbReference>
<dbReference type="CDD" id="cd21693">
    <property type="entry name" value="GINS_B_Psf3"/>
    <property type="match status" value="1"/>
</dbReference>
<dbReference type="GO" id="GO:1902975">
    <property type="term" value="P:mitotic DNA replication initiation"/>
    <property type="evidence" value="ECO:0007669"/>
    <property type="project" value="TreeGrafter"/>
</dbReference>
<comment type="similarity">
    <text evidence="2 6">Belongs to the GINS3/PSF3 family.</text>
</comment>
<dbReference type="Gene3D" id="1.20.58.2050">
    <property type="match status" value="1"/>
</dbReference>
<dbReference type="CDD" id="cd11713">
    <property type="entry name" value="GINS_A_psf3"/>
    <property type="match status" value="1"/>
</dbReference>
<keyword evidence="4 6" id="KW-0539">Nucleus</keyword>
<organism evidence="9">
    <name type="scientific">Daphnia sinensis</name>
    <dbReference type="NCBI Taxonomy" id="1820382"/>
    <lineage>
        <taxon>Eukaryota</taxon>
        <taxon>Metazoa</taxon>
        <taxon>Ecdysozoa</taxon>
        <taxon>Arthropoda</taxon>
        <taxon>Crustacea</taxon>
        <taxon>Branchiopoda</taxon>
        <taxon>Diplostraca</taxon>
        <taxon>Cladocera</taxon>
        <taxon>Anomopoda</taxon>
        <taxon>Daphniidae</taxon>
        <taxon>Daphnia</taxon>
        <taxon>Daphnia similis group</taxon>
    </lineage>
</organism>
<proteinExistence type="evidence at transcript level"/>
<dbReference type="InterPro" id="IPR055221">
    <property type="entry name" value="PSF3_N"/>
</dbReference>
<dbReference type="SUPFAM" id="SSF158573">
    <property type="entry name" value="GINS helical bundle-like"/>
    <property type="match status" value="1"/>
</dbReference>
<keyword evidence="3 6" id="KW-0235">DNA replication</keyword>
<dbReference type="InterPro" id="IPR038437">
    <property type="entry name" value="GINS_Psf3_sf"/>
</dbReference>
<dbReference type="Pfam" id="PF22466">
    <property type="entry name" value="PSF3_N"/>
    <property type="match status" value="1"/>
</dbReference>
<feature type="domain" description="GINS subunit" evidence="7">
    <location>
        <begin position="116"/>
        <end position="214"/>
    </location>
</feature>
<dbReference type="InterPro" id="IPR036224">
    <property type="entry name" value="GINS_bundle-like_dom_sf"/>
</dbReference>
<evidence type="ECO:0000256" key="2">
    <source>
        <dbReference type="ARBA" id="ARBA00006343"/>
    </source>
</evidence>
<dbReference type="SUPFAM" id="SSF160059">
    <property type="entry name" value="PriA/YqbF domain"/>
    <property type="match status" value="1"/>
</dbReference>
<protein>
    <recommendedName>
        <fullName evidence="6">DNA replication complex GINS protein PSF3</fullName>
    </recommendedName>
</protein>
<accession>A0A4Y7N979</accession>
<dbReference type="Pfam" id="PF05916">
    <property type="entry name" value="Sld5"/>
    <property type="match status" value="1"/>
</dbReference>
<evidence type="ECO:0000256" key="6">
    <source>
        <dbReference type="RuleBase" id="RU367161"/>
    </source>
</evidence>
<sequence length="240" mass="28199">MAARFLEDYLSLNPWRKQIILSNYYDREMIISFVAVDHFGRLPKRYSPNYFSIEDIVLQDVRVSCKFEVSVPKLGMLDQSADDQDLKQGSKVELPFWMVPTLHAKKVITFEIPRHYKVNYRQILQADSIVVDLHKWGPYFYDLGHHVANLDLKDSIDIKKSLVQTLLNRLRHIMDMSQHSTHHETVHLIANLDELERKLFAVGQLSYRSYKEWVRRESSKINTAALVASHRKRKFAEVTV</sequence>